<evidence type="ECO:0000313" key="1">
    <source>
        <dbReference type="EnsemblPlants" id="PGSC0003DMT400037234"/>
    </source>
</evidence>
<evidence type="ECO:0000313" key="2">
    <source>
        <dbReference type="Proteomes" id="UP000011115"/>
    </source>
</evidence>
<dbReference type="PaxDb" id="4113-PGSC0003DMT400037234"/>
<dbReference type="AlphaFoldDB" id="M1B514"/>
<name>M1B514_SOLTU</name>
<dbReference type="Gramene" id="PGSC0003DMT400037234">
    <property type="protein sequence ID" value="PGSC0003DMT400037234"/>
    <property type="gene ID" value="PGSC0003DMG400014368"/>
</dbReference>
<protein>
    <submittedName>
        <fullName evidence="1">PAR-1c protein</fullName>
    </submittedName>
</protein>
<organism evidence="1 2">
    <name type="scientific">Solanum tuberosum</name>
    <name type="common">Potato</name>
    <dbReference type="NCBI Taxonomy" id="4113"/>
    <lineage>
        <taxon>Eukaryota</taxon>
        <taxon>Viridiplantae</taxon>
        <taxon>Streptophyta</taxon>
        <taxon>Embryophyta</taxon>
        <taxon>Tracheophyta</taxon>
        <taxon>Spermatophyta</taxon>
        <taxon>Magnoliopsida</taxon>
        <taxon>eudicotyledons</taxon>
        <taxon>Gunneridae</taxon>
        <taxon>Pentapetalae</taxon>
        <taxon>asterids</taxon>
        <taxon>lamiids</taxon>
        <taxon>Solanales</taxon>
        <taxon>Solanaceae</taxon>
        <taxon>Solanoideae</taxon>
        <taxon>Solaneae</taxon>
        <taxon>Solanum</taxon>
    </lineage>
</organism>
<proteinExistence type="predicted"/>
<reference evidence="2" key="1">
    <citation type="journal article" date="2011" name="Nature">
        <title>Genome sequence and analysis of the tuber crop potato.</title>
        <authorList>
            <consortium name="The Potato Genome Sequencing Consortium"/>
        </authorList>
    </citation>
    <scope>NUCLEOTIDE SEQUENCE [LARGE SCALE GENOMIC DNA]</scope>
    <source>
        <strain evidence="2">cv. DM1-3 516 R44</strain>
    </source>
</reference>
<accession>M1B514</accession>
<dbReference type="EnsemblPlants" id="PGSC0003DMT400037234">
    <property type="protein sequence ID" value="PGSC0003DMT400037234"/>
    <property type="gene ID" value="PGSC0003DMG400014368"/>
</dbReference>
<dbReference type="InParanoid" id="M1B514"/>
<dbReference type="Proteomes" id="UP000011115">
    <property type="component" value="Unassembled WGS sequence"/>
</dbReference>
<reference evidence="1" key="2">
    <citation type="submission" date="2015-06" db="UniProtKB">
        <authorList>
            <consortium name="EnsemblPlants"/>
        </authorList>
    </citation>
    <scope>IDENTIFICATION</scope>
    <source>
        <strain evidence="1">DM1-3 516 R44</strain>
    </source>
</reference>
<dbReference type="HOGENOM" id="CLU_2709667_0_0_1"/>
<sequence>MASLYNLNTLAIVAFALAFLVQVSLGKSSLFLGVVKKYIYAKHQKLRLINSRIGLKLMNALVGVASIEMPLIS</sequence>
<keyword evidence="2" id="KW-1185">Reference proteome</keyword>